<feature type="compositionally biased region" description="Gly residues" evidence="2">
    <location>
        <begin position="781"/>
        <end position="790"/>
    </location>
</feature>
<feature type="coiled-coil region" evidence="1">
    <location>
        <begin position="44"/>
        <end position="112"/>
    </location>
</feature>
<feature type="compositionally biased region" description="Low complexity" evidence="2">
    <location>
        <begin position="29"/>
        <end position="39"/>
    </location>
</feature>
<reference evidence="3 4" key="1">
    <citation type="submission" date="2014-02" db="EMBL/GenBank/DDBJ databases">
        <title>Transposable element dynamics among asymbiotic and ectomycorrhizal Amanita fungi.</title>
        <authorList>
            <consortium name="DOE Joint Genome Institute"/>
            <person name="Hess J."/>
            <person name="Skrede I."/>
            <person name="Wolfe B."/>
            <person name="LaButti K."/>
            <person name="Ohm R.A."/>
            <person name="Grigoriev I.V."/>
            <person name="Pringle A."/>
        </authorList>
    </citation>
    <scope>NUCLEOTIDE SEQUENCE [LARGE SCALE GENOMIC DNA]</scope>
    <source>
        <strain evidence="3 4">SKay4041</strain>
    </source>
</reference>
<keyword evidence="4" id="KW-1185">Reference proteome</keyword>
<feature type="compositionally biased region" description="Polar residues" evidence="2">
    <location>
        <begin position="185"/>
        <end position="202"/>
    </location>
</feature>
<feature type="compositionally biased region" description="Low complexity" evidence="2">
    <location>
        <begin position="328"/>
        <end position="337"/>
    </location>
</feature>
<proteinExistence type="predicted"/>
<dbReference type="Proteomes" id="UP000242287">
    <property type="component" value="Unassembled WGS sequence"/>
</dbReference>
<feature type="compositionally biased region" description="Basic residues" evidence="2">
    <location>
        <begin position="317"/>
        <end position="327"/>
    </location>
</feature>
<feature type="region of interest" description="Disordered" evidence="2">
    <location>
        <begin position="350"/>
        <end position="440"/>
    </location>
</feature>
<dbReference type="OrthoDB" id="2162994at2759"/>
<feature type="compositionally biased region" description="Basic residues" evidence="2">
    <location>
        <begin position="370"/>
        <end position="379"/>
    </location>
</feature>
<feature type="region of interest" description="Disordered" evidence="2">
    <location>
        <begin position="601"/>
        <end position="635"/>
    </location>
</feature>
<accession>A0A2A9NH62</accession>
<name>A0A2A9NH62_9AGAR</name>
<evidence type="ECO:0000313" key="4">
    <source>
        <dbReference type="Proteomes" id="UP000242287"/>
    </source>
</evidence>
<feature type="compositionally biased region" description="Polar residues" evidence="2">
    <location>
        <begin position="661"/>
        <end position="670"/>
    </location>
</feature>
<feature type="compositionally biased region" description="Basic and acidic residues" evidence="2">
    <location>
        <begin position="685"/>
        <end position="715"/>
    </location>
</feature>
<feature type="compositionally biased region" description="Low complexity" evidence="2">
    <location>
        <begin position="601"/>
        <end position="619"/>
    </location>
</feature>
<evidence type="ECO:0000256" key="1">
    <source>
        <dbReference type="SAM" id="Coils"/>
    </source>
</evidence>
<gene>
    <name evidence="3" type="ORF">AMATHDRAFT_68400</name>
</gene>
<feature type="compositionally biased region" description="Low complexity" evidence="2">
    <location>
        <begin position="716"/>
        <end position="731"/>
    </location>
</feature>
<dbReference type="STRING" id="703135.A0A2A9NH62"/>
<feature type="compositionally biased region" description="Basic and acidic residues" evidence="2">
    <location>
        <begin position="226"/>
        <end position="237"/>
    </location>
</feature>
<organism evidence="3 4">
    <name type="scientific">Amanita thiersii Skay4041</name>
    <dbReference type="NCBI Taxonomy" id="703135"/>
    <lineage>
        <taxon>Eukaryota</taxon>
        <taxon>Fungi</taxon>
        <taxon>Dikarya</taxon>
        <taxon>Basidiomycota</taxon>
        <taxon>Agaricomycotina</taxon>
        <taxon>Agaricomycetes</taxon>
        <taxon>Agaricomycetidae</taxon>
        <taxon>Agaricales</taxon>
        <taxon>Pluteineae</taxon>
        <taxon>Amanitaceae</taxon>
        <taxon>Amanita</taxon>
    </lineage>
</organism>
<sequence length="790" mass="84452">MTDSPLSDQISVQQPHDTKSPPLHPLPSPTSLSQSSNSQLASLLTDAFKEVESLRRELAAVRKRADDAERKYRALSSVSDPKATQADTARVIQEFEVRALEAEAARDDADSRRRSLIETWHQLDRYLHTVELRAADARAGFSKIVSEGGGQLILASIPLPGGVPLPVSYPALGSMPPPYGHSRATLHSASSGHSSLNANRSAPPTSFPPLSLPPHPPPNPNGNGRRPRDESVDRHGYAENVPGQPPNKKLKGYGDDRRGRDERTSYSESSLAYLHQRHQPLPTQVIESRDRIYQDRRMPQARMIVPPTGEGGEYTNHRGRSRSRSRSSSRSTESSLSVDEMLLQATGEAANGTLVPGSPSQPSASSQRTSHPHRRHRAHREYGHRYATTSATISNDGPTAAAPSQQIIHPQRSHPDSPPHSQQGFQNYRPRGTHSSPSVPLVTENHVNSLPTPCHVQTIQTHVFAPVVTGAPTKKNKFSASGGSAGNLAANANSNATGEAPPPAPPAHVFPPTNNQGQRICRQCGMPGRYKEGKCVEKWGPGPMGPGTVCDRCRKKMKRVERRGTLETQQLAASNSLTALQQQQQAQAQAQAQAASSTAATTTAAAASSQSQSQSQGQGPPHPPPQRGGGGGNNAVVQLQQTQPVSAHAAERNIMRQDTIVSPQVTPNHTGSSSVGGQQHHGYVSHREHGERERERGDRGDRERERDRDREDSDARSALVAAVSSSSAESRQTGGGGVKGGYLHGAAGGHSHKGGAGGRMPPSPPPAIASINDELPISNVGRGGSMSRGH</sequence>
<feature type="region of interest" description="Disordered" evidence="2">
    <location>
        <begin position="1"/>
        <end position="39"/>
    </location>
</feature>
<feature type="non-terminal residue" evidence="3">
    <location>
        <position position="790"/>
    </location>
</feature>
<feature type="compositionally biased region" description="Pro residues" evidence="2">
    <location>
        <begin position="205"/>
        <end position="220"/>
    </location>
</feature>
<feature type="region of interest" description="Disordered" evidence="2">
    <location>
        <begin position="180"/>
        <end position="337"/>
    </location>
</feature>
<feature type="compositionally biased region" description="Basic and acidic residues" evidence="2">
    <location>
        <begin position="252"/>
        <end position="265"/>
    </location>
</feature>
<feature type="compositionally biased region" description="Polar residues" evidence="2">
    <location>
        <begin position="387"/>
        <end position="408"/>
    </location>
</feature>
<dbReference type="AlphaFoldDB" id="A0A2A9NH62"/>
<feature type="compositionally biased region" description="Basic and acidic residues" evidence="2">
    <location>
        <begin position="287"/>
        <end position="298"/>
    </location>
</feature>
<feature type="compositionally biased region" description="Low complexity" evidence="2">
    <location>
        <begin position="358"/>
        <end position="367"/>
    </location>
</feature>
<feature type="compositionally biased region" description="Low complexity" evidence="2">
    <location>
        <begin position="671"/>
        <end position="682"/>
    </location>
</feature>
<feature type="compositionally biased region" description="Gly residues" evidence="2">
    <location>
        <begin position="733"/>
        <end position="758"/>
    </location>
</feature>
<feature type="compositionally biased region" description="Polar residues" evidence="2">
    <location>
        <begin position="1"/>
        <end position="15"/>
    </location>
</feature>
<evidence type="ECO:0000256" key="2">
    <source>
        <dbReference type="SAM" id="MobiDB-lite"/>
    </source>
</evidence>
<feature type="region of interest" description="Disordered" evidence="2">
    <location>
        <begin position="661"/>
        <end position="790"/>
    </location>
</feature>
<protein>
    <submittedName>
        <fullName evidence="3">Uncharacterized protein</fullName>
    </submittedName>
</protein>
<keyword evidence="1" id="KW-0175">Coiled coil</keyword>
<dbReference type="EMBL" id="KZ302133">
    <property type="protein sequence ID" value="PFH47116.1"/>
    <property type="molecule type" value="Genomic_DNA"/>
</dbReference>
<evidence type="ECO:0000313" key="3">
    <source>
        <dbReference type="EMBL" id="PFH47116.1"/>
    </source>
</evidence>